<accession>A0A2H9ZX88</accession>
<dbReference type="AlphaFoldDB" id="A0A2H9ZX88"/>
<protein>
    <submittedName>
        <fullName evidence="2">Uncharacterized protein</fullName>
    </submittedName>
</protein>
<proteinExistence type="predicted"/>
<organism evidence="2 3">
    <name type="scientific">Apostasia shenzhenica</name>
    <dbReference type="NCBI Taxonomy" id="1088818"/>
    <lineage>
        <taxon>Eukaryota</taxon>
        <taxon>Viridiplantae</taxon>
        <taxon>Streptophyta</taxon>
        <taxon>Embryophyta</taxon>
        <taxon>Tracheophyta</taxon>
        <taxon>Spermatophyta</taxon>
        <taxon>Magnoliopsida</taxon>
        <taxon>Liliopsida</taxon>
        <taxon>Asparagales</taxon>
        <taxon>Orchidaceae</taxon>
        <taxon>Apostasioideae</taxon>
        <taxon>Apostasia</taxon>
    </lineage>
</organism>
<evidence type="ECO:0000256" key="1">
    <source>
        <dbReference type="SAM" id="SignalP"/>
    </source>
</evidence>
<gene>
    <name evidence="2" type="ORF">AXF42_Ash021681</name>
</gene>
<feature type="signal peptide" evidence="1">
    <location>
        <begin position="1"/>
        <end position="24"/>
    </location>
</feature>
<dbReference type="EMBL" id="KZ453023">
    <property type="protein sequence ID" value="PKA47886.1"/>
    <property type="molecule type" value="Genomic_DNA"/>
</dbReference>
<name>A0A2H9ZX88_9ASPA</name>
<sequence>MASAVHRLLLLAILLCASTAATRCAPTAGLPALPTFHNDNLMLFPLVLGSSDPLRRKLATTAWALYDVMKIPHHVPLMFKHIEMAQVMLGVFTSPTGAMIAFSCKVVQEELNLIMLFAARKIQPHVVIVPGSFRAFNINN</sequence>
<evidence type="ECO:0000313" key="2">
    <source>
        <dbReference type="EMBL" id="PKA47886.1"/>
    </source>
</evidence>
<keyword evidence="3" id="KW-1185">Reference proteome</keyword>
<keyword evidence="1" id="KW-0732">Signal</keyword>
<feature type="chain" id="PRO_5014116563" evidence="1">
    <location>
        <begin position="25"/>
        <end position="140"/>
    </location>
</feature>
<reference evidence="2 3" key="1">
    <citation type="journal article" date="2017" name="Nature">
        <title>The Apostasia genome and the evolution of orchids.</title>
        <authorList>
            <person name="Zhang G.Q."/>
            <person name="Liu K.W."/>
            <person name="Li Z."/>
            <person name="Lohaus R."/>
            <person name="Hsiao Y.Y."/>
            <person name="Niu S.C."/>
            <person name="Wang J.Y."/>
            <person name="Lin Y.C."/>
            <person name="Xu Q."/>
            <person name="Chen L.J."/>
            <person name="Yoshida K."/>
            <person name="Fujiwara S."/>
            <person name="Wang Z.W."/>
            <person name="Zhang Y.Q."/>
            <person name="Mitsuda N."/>
            <person name="Wang M."/>
            <person name="Liu G.H."/>
            <person name="Pecoraro L."/>
            <person name="Huang H.X."/>
            <person name="Xiao X.J."/>
            <person name="Lin M."/>
            <person name="Wu X.Y."/>
            <person name="Wu W.L."/>
            <person name="Chen Y.Y."/>
            <person name="Chang S.B."/>
            <person name="Sakamoto S."/>
            <person name="Ohme-Takagi M."/>
            <person name="Yagi M."/>
            <person name="Zeng S.J."/>
            <person name="Shen C.Y."/>
            <person name="Yeh C.M."/>
            <person name="Luo Y.B."/>
            <person name="Tsai W.C."/>
            <person name="Van de Peer Y."/>
            <person name="Liu Z.J."/>
        </authorList>
    </citation>
    <scope>NUCLEOTIDE SEQUENCE [LARGE SCALE GENOMIC DNA]</scope>
    <source>
        <strain evidence="3">cv. Shenzhen</strain>
        <tissue evidence="2">Stem</tissue>
    </source>
</reference>
<dbReference type="Proteomes" id="UP000236161">
    <property type="component" value="Unassembled WGS sequence"/>
</dbReference>
<evidence type="ECO:0000313" key="3">
    <source>
        <dbReference type="Proteomes" id="UP000236161"/>
    </source>
</evidence>